<dbReference type="PANTHER" id="PTHR28457:SF3">
    <property type="entry name" value="CILIARY-ASSOCIATED CALCIUM-BINDING COILED-COIL PROTEIN 1"/>
    <property type="match status" value="1"/>
</dbReference>
<dbReference type="OrthoDB" id="2126027at2759"/>
<dbReference type="eggNOG" id="ENOG502RTDR">
    <property type="taxonomic scope" value="Eukaryota"/>
</dbReference>
<dbReference type="KEGG" id="aqu:105316937"/>
<protein>
    <submittedName>
        <fullName evidence="2">Uncharacterized protein</fullName>
    </submittedName>
</protein>
<gene>
    <name evidence="2" type="primary">105316937</name>
</gene>
<evidence type="ECO:0000313" key="3">
    <source>
        <dbReference type="Proteomes" id="UP000007879"/>
    </source>
</evidence>
<dbReference type="Pfam" id="PF14769">
    <property type="entry name" value="CLAMP"/>
    <property type="match status" value="1"/>
</dbReference>
<reference evidence="3" key="1">
    <citation type="journal article" date="2010" name="Nature">
        <title>The Amphimedon queenslandica genome and the evolution of animal complexity.</title>
        <authorList>
            <person name="Srivastava M."/>
            <person name="Simakov O."/>
            <person name="Chapman J."/>
            <person name="Fahey B."/>
            <person name="Gauthier M.E."/>
            <person name="Mitros T."/>
            <person name="Richards G.S."/>
            <person name="Conaco C."/>
            <person name="Dacre M."/>
            <person name="Hellsten U."/>
            <person name="Larroux C."/>
            <person name="Putnam N.H."/>
            <person name="Stanke M."/>
            <person name="Adamska M."/>
            <person name="Darling A."/>
            <person name="Degnan S.M."/>
            <person name="Oakley T.H."/>
            <person name="Plachetzki D.C."/>
            <person name="Zhai Y."/>
            <person name="Adamski M."/>
            <person name="Calcino A."/>
            <person name="Cummins S.F."/>
            <person name="Goodstein D.M."/>
            <person name="Harris C."/>
            <person name="Jackson D.J."/>
            <person name="Leys S.P."/>
            <person name="Shu S."/>
            <person name="Woodcroft B.J."/>
            <person name="Vervoort M."/>
            <person name="Kosik K.S."/>
            <person name="Manning G."/>
            <person name="Degnan B.M."/>
            <person name="Rokhsar D.S."/>
        </authorList>
    </citation>
    <scope>NUCLEOTIDE SEQUENCE [LARGE SCALE GENOMIC DNA]</scope>
</reference>
<feature type="region of interest" description="Disordered" evidence="1">
    <location>
        <begin position="1"/>
        <end position="28"/>
    </location>
</feature>
<proteinExistence type="predicted"/>
<sequence length="311" mass="34899">MSSSRSLSSSRSKSHLSKSSKFESTAELPSEVMVNTPEQLSWQVLSQTQVARFKALSPTELTKELSTVLSLSKHEEDLQQAAILDYYVSSFVFAQEKDFTDEQLSSFFTIIHKLLANIREKRTTLQDNLNELKSYFAGVGVSDQTCLKCFTPKVAMATISYIHTSLVQHYTLFEYILQEKQEDEFIQTQLLVSLPPDSSTLSPPPLEESVTEDFYNRLVSTAPAGSPSQTQLGSPTTHSPPHSIQGTDMSSPTGAIPPTLLLNLRPEDVKMMTEKLLEETVTPYQDEMLRKLVDRETSYKSKLDKLEKSLT</sequence>
<evidence type="ECO:0000313" key="2">
    <source>
        <dbReference type="EnsemblMetazoa" id="Aqu2.1.38101_001"/>
    </source>
</evidence>
<organism evidence="2">
    <name type="scientific">Amphimedon queenslandica</name>
    <name type="common">Sponge</name>
    <dbReference type="NCBI Taxonomy" id="400682"/>
    <lineage>
        <taxon>Eukaryota</taxon>
        <taxon>Metazoa</taxon>
        <taxon>Porifera</taxon>
        <taxon>Demospongiae</taxon>
        <taxon>Heteroscleromorpha</taxon>
        <taxon>Haplosclerida</taxon>
        <taxon>Niphatidae</taxon>
        <taxon>Amphimedon</taxon>
    </lineage>
</organism>
<dbReference type="EnsemblMetazoa" id="Aqu2.1.38101_001">
    <property type="protein sequence ID" value="Aqu2.1.38101_001"/>
    <property type="gene ID" value="Aqu2.1.38101"/>
</dbReference>
<reference evidence="2" key="2">
    <citation type="submission" date="2017-05" db="UniProtKB">
        <authorList>
            <consortium name="EnsemblMetazoa"/>
        </authorList>
    </citation>
    <scope>IDENTIFICATION</scope>
</reference>
<evidence type="ECO:0000256" key="1">
    <source>
        <dbReference type="SAM" id="MobiDB-lite"/>
    </source>
</evidence>
<dbReference type="AlphaFoldDB" id="A0A1X7VDJ6"/>
<keyword evidence="3" id="KW-1185">Reference proteome</keyword>
<accession>A0A1X7VDJ6</accession>
<dbReference type="InterPro" id="IPR032727">
    <property type="entry name" value="CLAMP"/>
</dbReference>
<feature type="compositionally biased region" description="Low complexity" evidence="1">
    <location>
        <begin position="1"/>
        <end position="11"/>
    </location>
</feature>
<dbReference type="Proteomes" id="UP000007879">
    <property type="component" value="Unassembled WGS sequence"/>
</dbReference>
<dbReference type="PANTHER" id="PTHR28457">
    <property type="entry name" value="COILED-COIL DOMAIN-CONTAINING PROTEIN 189"/>
    <property type="match status" value="1"/>
</dbReference>
<name>A0A1X7VDJ6_AMPQE</name>
<dbReference type="EnsemblMetazoa" id="XM_011412249.2">
    <property type="protein sequence ID" value="XP_011410551.1"/>
    <property type="gene ID" value="LOC105316937"/>
</dbReference>
<feature type="region of interest" description="Disordered" evidence="1">
    <location>
        <begin position="220"/>
        <end position="261"/>
    </location>
</feature>
<dbReference type="OMA" id="TELMACT"/>
<feature type="compositionally biased region" description="Polar residues" evidence="1">
    <location>
        <begin position="226"/>
        <end position="253"/>
    </location>
</feature>
<dbReference type="InParanoid" id="A0A1X7VDJ6"/>